<dbReference type="AlphaFoldDB" id="A0A0F9MDH1"/>
<sequence length="269" mass="29465">MSTWQPTHFKPGDAPPTTSGGIIIIYGWPGVGKSWFCINSWGVASPLWYANFDRSAAHLISEYQGAEGVHYADFTALSKAQAETACEKLLSMRNAAVNAGKGIFVLDNFAAASDLVLMAKYDNNKNGALAYGPVNNWWRDFVLGLEASGLWCLITAPPKEIWRSVMNKNTGNMTGQATGLYDPEGWKHIEFHAMAELWLYTNRPAGAAEIPVSAGAQLMEGVEFSQRQALEFKGQVQIAKKRPMIEGVILTNPTLKLLLKVMKELPADA</sequence>
<name>A0A0F9MDH1_9ZZZZ</name>
<dbReference type="EMBL" id="LAZR01005754">
    <property type="protein sequence ID" value="KKM97376.1"/>
    <property type="molecule type" value="Genomic_DNA"/>
</dbReference>
<accession>A0A0F9MDH1</accession>
<proteinExistence type="predicted"/>
<protein>
    <submittedName>
        <fullName evidence="1">Uncharacterized protein</fullName>
    </submittedName>
</protein>
<gene>
    <name evidence="1" type="ORF">LCGC14_1168710</name>
</gene>
<reference evidence="1" key="1">
    <citation type="journal article" date="2015" name="Nature">
        <title>Complex archaea that bridge the gap between prokaryotes and eukaryotes.</title>
        <authorList>
            <person name="Spang A."/>
            <person name="Saw J.H."/>
            <person name="Jorgensen S.L."/>
            <person name="Zaremba-Niedzwiedzka K."/>
            <person name="Martijn J."/>
            <person name="Lind A.E."/>
            <person name="van Eijk R."/>
            <person name="Schleper C."/>
            <person name="Guy L."/>
            <person name="Ettema T.J."/>
        </authorList>
    </citation>
    <scope>NUCLEOTIDE SEQUENCE</scope>
</reference>
<evidence type="ECO:0000313" key="1">
    <source>
        <dbReference type="EMBL" id="KKM97376.1"/>
    </source>
</evidence>
<comment type="caution">
    <text evidence="1">The sequence shown here is derived from an EMBL/GenBank/DDBJ whole genome shotgun (WGS) entry which is preliminary data.</text>
</comment>
<organism evidence="1">
    <name type="scientific">marine sediment metagenome</name>
    <dbReference type="NCBI Taxonomy" id="412755"/>
    <lineage>
        <taxon>unclassified sequences</taxon>
        <taxon>metagenomes</taxon>
        <taxon>ecological metagenomes</taxon>
    </lineage>
</organism>